<reference evidence="2 3" key="1">
    <citation type="submission" date="2018-09" db="EMBL/GenBank/DDBJ databases">
        <title>Sphingomonas peninsula sp. nov., isolated from fildes peninsula, Antarctic soil.</title>
        <authorList>
            <person name="Yingchao G."/>
        </authorList>
    </citation>
    <scope>NUCLEOTIDE SEQUENCE [LARGE SCALE GENOMIC DNA]</scope>
    <source>
        <strain evidence="2 3">YZ-8</strain>
    </source>
</reference>
<dbReference type="AlphaFoldDB" id="A0A494TJX6"/>
<organism evidence="2 3">
    <name type="scientific">Sphingomonas paeninsulae</name>
    <dbReference type="NCBI Taxonomy" id="2319844"/>
    <lineage>
        <taxon>Bacteria</taxon>
        <taxon>Pseudomonadati</taxon>
        <taxon>Pseudomonadota</taxon>
        <taxon>Alphaproteobacteria</taxon>
        <taxon>Sphingomonadales</taxon>
        <taxon>Sphingomonadaceae</taxon>
        <taxon>Sphingomonas</taxon>
    </lineage>
</organism>
<proteinExistence type="predicted"/>
<dbReference type="KEGG" id="spha:D3Y57_19445"/>
<keyword evidence="1" id="KW-0472">Membrane</keyword>
<gene>
    <name evidence="2" type="ORF">D3Y57_19445</name>
</gene>
<evidence type="ECO:0000313" key="3">
    <source>
        <dbReference type="Proteomes" id="UP000276254"/>
    </source>
</evidence>
<name>A0A494TJX6_SPHPE</name>
<evidence type="ECO:0000256" key="1">
    <source>
        <dbReference type="SAM" id="Phobius"/>
    </source>
</evidence>
<accession>A0A494TJX6</accession>
<dbReference type="OrthoDB" id="9809543at2"/>
<evidence type="ECO:0000313" key="2">
    <source>
        <dbReference type="EMBL" id="AYJ87702.1"/>
    </source>
</evidence>
<sequence length="265" mass="28943">MQATVSTPLFSAPRTTVRRISQDDIRWALAQGWNDFRQKRGDLIFLALLYPLMGILAAVLAFNDAALPLFFPLVAGLSILGPAVASGFYELARRREDGLDSSWKHFFDPLKGPNRHSLLFLTAGLGILFLLWLAFAWGIYAATLGPAYPVGIKAFVTKLFTTSEGWTMIVLGNLTGLLFAIVTLVCTLVSLPMVIDRPVDAGTAIETSIRAVRANPWATTTWGLRVAGLLVLGCIPAFIGLAIVLPVLGYATWHLYTRLVERAAR</sequence>
<dbReference type="RefSeq" id="WP_121155348.1">
    <property type="nucleotide sequence ID" value="NZ_CP032829.1"/>
</dbReference>
<feature type="transmembrane region" description="Helical" evidence="1">
    <location>
        <begin position="166"/>
        <end position="191"/>
    </location>
</feature>
<dbReference type="Pfam" id="PF09955">
    <property type="entry name" value="DUF2189"/>
    <property type="match status" value="1"/>
</dbReference>
<feature type="transmembrane region" description="Helical" evidence="1">
    <location>
        <begin position="229"/>
        <end position="253"/>
    </location>
</feature>
<keyword evidence="1" id="KW-0812">Transmembrane</keyword>
<dbReference type="EMBL" id="CP032829">
    <property type="protein sequence ID" value="AYJ87702.1"/>
    <property type="molecule type" value="Genomic_DNA"/>
</dbReference>
<feature type="transmembrane region" description="Helical" evidence="1">
    <location>
        <begin position="69"/>
        <end position="89"/>
    </location>
</feature>
<keyword evidence="3" id="KW-1185">Reference proteome</keyword>
<feature type="transmembrane region" description="Helical" evidence="1">
    <location>
        <begin position="43"/>
        <end position="63"/>
    </location>
</feature>
<feature type="transmembrane region" description="Helical" evidence="1">
    <location>
        <begin position="118"/>
        <end position="140"/>
    </location>
</feature>
<dbReference type="Proteomes" id="UP000276254">
    <property type="component" value="Chromosome"/>
</dbReference>
<dbReference type="InterPro" id="IPR018692">
    <property type="entry name" value="DUF2189"/>
</dbReference>
<keyword evidence="1" id="KW-1133">Transmembrane helix</keyword>
<protein>
    <submittedName>
        <fullName evidence="2">DUF2189 domain-containing protein</fullName>
    </submittedName>
</protein>